<evidence type="ECO:0000313" key="4">
    <source>
        <dbReference type="Proteomes" id="UP000533017"/>
    </source>
</evidence>
<keyword evidence="4" id="KW-1185">Reference proteome</keyword>
<evidence type="ECO:0000313" key="3">
    <source>
        <dbReference type="EMBL" id="NYH82053.1"/>
    </source>
</evidence>
<dbReference type="InterPro" id="IPR020084">
    <property type="entry name" value="NUDIX_hydrolase_CS"/>
</dbReference>
<feature type="domain" description="Nudix hydrolase" evidence="2">
    <location>
        <begin position="2"/>
        <end position="134"/>
    </location>
</feature>
<comment type="caution">
    <text evidence="3">The sequence shown here is derived from an EMBL/GenBank/DDBJ whole genome shotgun (WGS) entry which is preliminary data.</text>
</comment>
<dbReference type="EMBL" id="JACBZA010000001">
    <property type="protein sequence ID" value="NYH82053.1"/>
    <property type="molecule type" value="Genomic_DNA"/>
</dbReference>
<dbReference type="PANTHER" id="PTHR43222:SF2">
    <property type="entry name" value="NUDIX HYDROLASE 23, CHLOROPLASTIC"/>
    <property type="match status" value="1"/>
</dbReference>
<dbReference type="SUPFAM" id="SSF55811">
    <property type="entry name" value="Nudix"/>
    <property type="match status" value="1"/>
</dbReference>
<dbReference type="RefSeq" id="WP_092887607.1">
    <property type="nucleotide sequence ID" value="NZ_FOOI01000016.1"/>
</dbReference>
<dbReference type="Pfam" id="PF00293">
    <property type="entry name" value="NUDIX"/>
    <property type="match status" value="1"/>
</dbReference>
<dbReference type="InterPro" id="IPR015797">
    <property type="entry name" value="NUDIX_hydrolase-like_dom_sf"/>
</dbReference>
<dbReference type="PROSITE" id="PS51462">
    <property type="entry name" value="NUDIX"/>
    <property type="match status" value="1"/>
</dbReference>
<keyword evidence="1" id="KW-0378">Hydrolase</keyword>
<reference evidence="3 4" key="1">
    <citation type="submission" date="2020-07" db="EMBL/GenBank/DDBJ databases">
        <title>Sequencing the genomes of 1000 actinobacteria strains.</title>
        <authorList>
            <person name="Klenk H.-P."/>
        </authorList>
    </citation>
    <scope>NUCLEOTIDE SEQUENCE [LARGE SCALE GENOMIC DNA]</scope>
    <source>
        <strain evidence="3 4">DSM 45117</strain>
    </source>
</reference>
<dbReference type="PANTHER" id="PTHR43222">
    <property type="entry name" value="NUDIX HYDROLASE 23"/>
    <property type="match status" value="1"/>
</dbReference>
<gene>
    <name evidence="3" type="ORF">FHR37_000904</name>
</gene>
<dbReference type="Gene3D" id="3.90.79.10">
    <property type="entry name" value="Nucleoside Triphosphate Pyrophosphohydrolase"/>
    <property type="match status" value="1"/>
</dbReference>
<dbReference type="Proteomes" id="UP000533017">
    <property type="component" value="Unassembled WGS sequence"/>
</dbReference>
<sequence>MGNVPRAGVIMVENGCVAAIERVRSGRRYHVLPGGQLEPGEDYPHAAVREAAEELGVDVRIDGLVAVVRFRGREQHYFLARSTGGTFGTGDGPEMGSPVDSDSGSYRAVWLPTDSLLTADLRPRPLAERLQKCASRSSFEALLAGPLVIHEHPADL</sequence>
<accession>A0ABX2RXH8</accession>
<organism evidence="3 4">
    <name type="scientific">Actinopolymorpha cephalotaxi</name>
    <dbReference type="NCBI Taxonomy" id="504797"/>
    <lineage>
        <taxon>Bacteria</taxon>
        <taxon>Bacillati</taxon>
        <taxon>Actinomycetota</taxon>
        <taxon>Actinomycetes</taxon>
        <taxon>Propionibacteriales</taxon>
        <taxon>Actinopolymorphaceae</taxon>
        <taxon>Actinopolymorpha</taxon>
    </lineage>
</organism>
<protein>
    <submittedName>
        <fullName evidence="3">ADP-ribose pyrophosphatase YjhB (NUDIX family)</fullName>
    </submittedName>
</protein>
<name>A0ABX2RXH8_9ACTN</name>
<evidence type="ECO:0000256" key="1">
    <source>
        <dbReference type="ARBA" id="ARBA00022801"/>
    </source>
</evidence>
<evidence type="ECO:0000259" key="2">
    <source>
        <dbReference type="PROSITE" id="PS51462"/>
    </source>
</evidence>
<dbReference type="PROSITE" id="PS00893">
    <property type="entry name" value="NUDIX_BOX"/>
    <property type="match status" value="1"/>
</dbReference>
<dbReference type="InterPro" id="IPR000086">
    <property type="entry name" value="NUDIX_hydrolase_dom"/>
</dbReference>
<proteinExistence type="predicted"/>